<organism evidence="3 4">
    <name type="scientific">Methylobacterium brachythecii</name>
    <dbReference type="NCBI Taxonomy" id="1176177"/>
    <lineage>
        <taxon>Bacteria</taxon>
        <taxon>Pseudomonadati</taxon>
        <taxon>Pseudomonadota</taxon>
        <taxon>Alphaproteobacteria</taxon>
        <taxon>Hyphomicrobiales</taxon>
        <taxon>Methylobacteriaceae</taxon>
        <taxon>Methylobacterium</taxon>
    </lineage>
</organism>
<dbReference type="Gene3D" id="3.40.50.300">
    <property type="entry name" value="P-loop containing nucleotide triphosphate hydrolases"/>
    <property type="match status" value="2"/>
</dbReference>
<gene>
    <name evidence="2" type="ORF">GCM10007884_21430</name>
    <name evidence="3" type="ORF">GGR33_003000</name>
</gene>
<comment type="caution">
    <text evidence="3">The sequence shown here is derived from an EMBL/GenBank/DDBJ whole genome shotgun (WGS) entry which is preliminary data.</text>
</comment>
<dbReference type="Proteomes" id="UP001156881">
    <property type="component" value="Unassembled WGS sequence"/>
</dbReference>
<dbReference type="InterPro" id="IPR003959">
    <property type="entry name" value="ATPase_AAA_core"/>
</dbReference>
<dbReference type="PANTHER" id="PTHR32182">
    <property type="entry name" value="DNA REPLICATION AND REPAIR PROTEIN RECF"/>
    <property type="match status" value="1"/>
</dbReference>
<dbReference type="InterPro" id="IPR027417">
    <property type="entry name" value="P-loop_NTPase"/>
</dbReference>
<dbReference type="Proteomes" id="UP000517759">
    <property type="component" value="Unassembled WGS sequence"/>
</dbReference>
<dbReference type="PIRSF" id="PIRSF029347">
    <property type="entry name" value="RecF"/>
    <property type="match status" value="1"/>
</dbReference>
<dbReference type="GO" id="GO:0005524">
    <property type="term" value="F:ATP binding"/>
    <property type="evidence" value="ECO:0007669"/>
    <property type="project" value="InterPro"/>
</dbReference>
<reference evidence="5" key="2">
    <citation type="journal article" date="2019" name="Int. J. Syst. Evol. Microbiol.">
        <title>The Global Catalogue of Microorganisms (GCM) 10K type strain sequencing project: providing services to taxonomists for standard genome sequencing and annotation.</title>
        <authorList>
            <consortium name="The Broad Institute Genomics Platform"/>
            <consortium name="The Broad Institute Genome Sequencing Center for Infectious Disease"/>
            <person name="Wu L."/>
            <person name="Ma J."/>
        </authorList>
    </citation>
    <scope>NUCLEOTIDE SEQUENCE [LARGE SCALE GENOMIC DNA]</scope>
    <source>
        <strain evidence="5">NBRC 107710</strain>
    </source>
</reference>
<evidence type="ECO:0000313" key="4">
    <source>
        <dbReference type="Proteomes" id="UP000517759"/>
    </source>
</evidence>
<accession>A0A7W6AJ89</accession>
<keyword evidence="5" id="KW-1185">Reference proteome</keyword>
<reference evidence="2" key="1">
    <citation type="journal article" date="2014" name="Int. J. Syst. Evol. Microbiol.">
        <title>Complete genome of a new Firmicutes species belonging to the dominant human colonic microbiota ('Ruminococcus bicirculans') reveals two chromosomes and a selective capacity to utilize plant glucans.</title>
        <authorList>
            <consortium name="NISC Comparative Sequencing Program"/>
            <person name="Wegmann U."/>
            <person name="Louis P."/>
            <person name="Goesmann A."/>
            <person name="Henrissat B."/>
            <person name="Duncan S.H."/>
            <person name="Flint H.J."/>
        </authorList>
    </citation>
    <scope>NUCLEOTIDE SEQUENCE</scope>
    <source>
        <strain evidence="2">NBRC 107710</strain>
    </source>
</reference>
<name>A0A7W6AJ89_9HYPH</name>
<dbReference type="GO" id="GO:0000731">
    <property type="term" value="P:DNA synthesis involved in DNA repair"/>
    <property type="evidence" value="ECO:0007669"/>
    <property type="project" value="TreeGrafter"/>
</dbReference>
<reference evidence="2" key="4">
    <citation type="submission" date="2023-01" db="EMBL/GenBank/DDBJ databases">
        <title>Draft genome sequence of Methylobacterium brachythecii strain NBRC 107710.</title>
        <authorList>
            <person name="Sun Q."/>
            <person name="Mori K."/>
        </authorList>
    </citation>
    <scope>NUCLEOTIDE SEQUENCE</scope>
    <source>
        <strain evidence="2">NBRC 107710</strain>
    </source>
</reference>
<proteinExistence type="predicted"/>
<dbReference type="EMBL" id="BSPG01000009">
    <property type="protein sequence ID" value="GLS44156.1"/>
    <property type="molecule type" value="Genomic_DNA"/>
</dbReference>
<evidence type="ECO:0000259" key="1">
    <source>
        <dbReference type="Pfam" id="PF13304"/>
    </source>
</evidence>
<evidence type="ECO:0000313" key="5">
    <source>
        <dbReference type="Proteomes" id="UP001156881"/>
    </source>
</evidence>
<dbReference type="GO" id="GO:0006302">
    <property type="term" value="P:double-strand break repair"/>
    <property type="evidence" value="ECO:0007669"/>
    <property type="project" value="TreeGrafter"/>
</dbReference>
<evidence type="ECO:0000313" key="3">
    <source>
        <dbReference type="EMBL" id="MBB3903491.1"/>
    </source>
</evidence>
<dbReference type="PANTHER" id="PTHR32182:SF25">
    <property type="entry name" value="SLR1056 PROTEIN"/>
    <property type="match status" value="1"/>
</dbReference>
<feature type="domain" description="ATPase AAA-type core" evidence="1">
    <location>
        <begin position="270"/>
        <end position="350"/>
    </location>
</feature>
<evidence type="ECO:0000313" key="2">
    <source>
        <dbReference type="EMBL" id="GLS44156.1"/>
    </source>
</evidence>
<dbReference type="GO" id="GO:0016887">
    <property type="term" value="F:ATP hydrolysis activity"/>
    <property type="evidence" value="ECO:0007669"/>
    <property type="project" value="InterPro"/>
</dbReference>
<dbReference type="RefSeq" id="WP_183506486.1">
    <property type="nucleotide sequence ID" value="NZ_BSPG01000009.1"/>
</dbReference>
<dbReference type="InterPro" id="IPR014555">
    <property type="entry name" value="RecF-like"/>
</dbReference>
<dbReference type="Pfam" id="PF13304">
    <property type="entry name" value="AAA_21"/>
    <property type="match status" value="1"/>
</dbReference>
<sequence length="389" mass="42577">MLAVREISVSGYRSLRRIRFPVDGLGVFIGGNGAGKTNLYRSLELLQAAANGTLTRALAAEGGMESVLWAGERRKQETARVCLGVELIDDTTAQGFVYEVEVGLVPQVPDGWGNYTVVGAGFPLEPQLKAERLSLTSGRRPLVLLERDNNSGFVRDEDGKKRPFGTTLLATETALASLQDAVRFPELQIVRQAMAAWRFHHDFRTDSGSALRRPCLAVTTPVLSSDGSDLAAVFATLKHIRQDTVVLDDAVADAFPGARLVIPEPGREASFGLIHPEYPKRVFEASELSDGTLRYLALAGALLAYRLPPFIALNEPETSLHPDLMEPLARMIVRASERTQVWLVTHSERLAAAITEHGGVRPRIVIKRKGETWIEGLRLAGDFSDDDED</sequence>
<dbReference type="AlphaFoldDB" id="A0A7W6AJ89"/>
<reference evidence="3 4" key="3">
    <citation type="submission" date="2020-08" db="EMBL/GenBank/DDBJ databases">
        <title>Genomic Encyclopedia of Type Strains, Phase IV (KMG-IV): sequencing the most valuable type-strain genomes for metagenomic binning, comparative biology and taxonomic classification.</title>
        <authorList>
            <person name="Goeker M."/>
        </authorList>
    </citation>
    <scope>NUCLEOTIDE SEQUENCE [LARGE SCALE GENOMIC DNA]</scope>
    <source>
        <strain evidence="3 4">DSM 24105</strain>
    </source>
</reference>
<protein>
    <submittedName>
        <fullName evidence="2 3">ATPase</fullName>
    </submittedName>
</protein>
<dbReference type="SUPFAM" id="SSF52540">
    <property type="entry name" value="P-loop containing nucleoside triphosphate hydrolases"/>
    <property type="match status" value="1"/>
</dbReference>
<dbReference type="EMBL" id="JACIDN010000005">
    <property type="protein sequence ID" value="MBB3903491.1"/>
    <property type="molecule type" value="Genomic_DNA"/>
</dbReference>